<proteinExistence type="predicted"/>
<keyword evidence="4" id="KW-1185">Reference proteome</keyword>
<dbReference type="Proteomes" id="UP000002805">
    <property type="component" value="Chromosome"/>
</dbReference>
<dbReference type="HOGENOM" id="CLU_047330_5_2_11"/>
<sequence length="237" mass="24854">MCCCHEPPPVPPECPACLLACAPSDLSAGSGAAPVPGPCVGVPRAPSHLPQGPPTREARCSRSNRPTNESAADMRPRLFTVDLPGPGRLSTMARPRGGDWLEDGMGALRAAGVDVLVCGLTRAELDELGLALEAGAAADAGLRFVAVPVPDRAVPDLATVLPTLRNLAESLREGAHVVTHCRFGIGRASLLAAALLVLNGFDHDAVWNGLERARGLAVPDTPEQREWTMQLRAYART</sequence>
<gene>
    <name evidence="3" type="ORF">SSDG_02258</name>
</gene>
<dbReference type="InterPro" id="IPR000387">
    <property type="entry name" value="Tyr_Pase_dom"/>
</dbReference>
<dbReference type="eggNOG" id="COG2453">
    <property type="taxonomic scope" value="Bacteria"/>
</dbReference>
<reference evidence="4" key="1">
    <citation type="submission" date="2008-02" db="EMBL/GenBank/DDBJ databases">
        <authorList>
            <consortium name="The Broad Institute Genome Sequencing Platform"/>
            <person name="Fischbach M."/>
            <person name="Ward D."/>
            <person name="Young S."/>
            <person name="Jaffe D."/>
            <person name="Gnerre S."/>
            <person name="Berlin A."/>
            <person name="Heiman D."/>
            <person name="Hepburn T."/>
            <person name="Sykes S."/>
            <person name="Alvarado L."/>
            <person name="Kodira C.D."/>
            <person name="Straight P."/>
            <person name="Clardy J."/>
            <person name="Hung D."/>
            <person name="Kolter R."/>
            <person name="Mekalanos J."/>
            <person name="Walker S."/>
            <person name="Walsh C.T."/>
            <person name="Lander E."/>
            <person name="Galagan J."/>
            <person name="Nusbaum C."/>
            <person name="Birren B."/>
        </authorList>
    </citation>
    <scope>NUCLEOTIDE SEQUENCE [LARGE SCALE GENOMIC DNA]</scope>
    <source>
        <strain evidence="4">ATCC 25486 / DSM 40338 / CBS 914.69 / JCM 4507 / NBRC 13074 / NRRL 2958 / 5647</strain>
    </source>
</reference>
<name>B5HAS8_STRE2</name>
<reference evidence="4" key="2">
    <citation type="submission" date="2009-10" db="EMBL/GenBank/DDBJ databases">
        <title>The genome sequence of Streptomyces pristinaespiralis strain ATCC 25486.</title>
        <authorList>
            <consortium name="The Broad Institute Genome Sequencing Platform"/>
            <consortium name="Broad Institute Microbial Sequencing Center"/>
            <person name="Fischbach M."/>
            <person name="Godfrey P."/>
            <person name="Ward D."/>
            <person name="Young S."/>
            <person name="Zeng Q."/>
            <person name="Koehrsen M."/>
            <person name="Alvarado L."/>
            <person name="Berlin A.M."/>
            <person name="Bochicchio J."/>
            <person name="Borenstein D."/>
            <person name="Chapman S.B."/>
            <person name="Chen Z."/>
            <person name="Engels R."/>
            <person name="Freedman E."/>
            <person name="Gellesch M."/>
            <person name="Goldberg J."/>
            <person name="Griggs A."/>
            <person name="Gujja S."/>
            <person name="Heilman E.R."/>
            <person name="Heiman D.I."/>
            <person name="Hepburn T.A."/>
            <person name="Howarth C."/>
            <person name="Jen D."/>
            <person name="Larson L."/>
            <person name="Lewis B."/>
            <person name="Mehta T."/>
            <person name="Park D."/>
            <person name="Pearson M."/>
            <person name="Richards J."/>
            <person name="Roberts A."/>
            <person name="Saif S."/>
            <person name="Shea T.D."/>
            <person name="Shenoy N."/>
            <person name="Sisk P."/>
            <person name="Stolte C."/>
            <person name="Sykes S.N."/>
            <person name="Thomson T."/>
            <person name="Walk T."/>
            <person name="White J."/>
            <person name="Yandava C."/>
            <person name="Straight P."/>
            <person name="Clardy J."/>
            <person name="Hung D."/>
            <person name="Kolter R."/>
            <person name="Mekalanos J."/>
            <person name="Walker S."/>
            <person name="Walsh C.T."/>
            <person name="Wieland-Brown L.C."/>
            <person name="Haas B."/>
            <person name="Nusbaum C."/>
            <person name="Birren B."/>
        </authorList>
    </citation>
    <scope>NUCLEOTIDE SEQUENCE [LARGE SCALE GENOMIC DNA]</scope>
    <source>
        <strain evidence="4">ATCC 25486 / DSM 40338 / CBS 914.69 / JCM 4507 / NBRC 13074 / NRRL 2958 / 5647</strain>
    </source>
</reference>
<protein>
    <recommendedName>
        <fullName evidence="2">Tyrosine specific protein phosphatases domain-containing protein</fullName>
    </recommendedName>
</protein>
<dbReference type="EMBL" id="CM000950">
    <property type="protein sequence ID" value="EDY63939.1"/>
    <property type="molecule type" value="Genomic_DNA"/>
</dbReference>
<dbReference type="SUPFAM" id="SSF52799">
    <property type="entry name" value="(Phosphotyrosine protein) phosphatases II"/>
    <property type="match status" value="1"/>
</dbReference>
<dbReference type="Gene3D" id="3.90.190.10">
    <property type="entry name" value="Protein tyrosine phosphatase superfamily"/>
    <property type="match status" value="1"/>
</dbReference>
<accession>B5HAS8</accession>
<organism evidence="3 4">
    <name type="scientific">Streptomyces pristinaespiralis (strain ATCC 25486 / DSM 40338 / CBS 914.69 / JCM 4507 / KCC S-0507 / NBRC 13074 / NRRL 2958 / 5647)</name>
    <dbReference type="NCBI Taxonomy" id="457429"/>
    <lineage>
        <taxon>Bacteria</taxon>
        <taxon>Bacillati</taxon>
        <taxon>Actinomycetota</taxon>
        <taxon>Actinomycetes</taxon>
        <taxon>Kitasatosporales</taxon>
        <taxon>Streptomycetaceae</taxon>
        <taxon>Streptomyces</taxon>
    </lineage>
</organism>
<dbReference type="Pfam" id="PF22785">
    <property type="entry name" value="Tc-R-P"/>
    <property type="match status" value="1"/>
</dbReference>
<feature type="domain" description="Tyrosine specific protein phosphatases" evidence="2">
    <location>
        <begin position="158"/>
        <end position="225"/>
    </location>
</feature>
<evidence type="ECO:0000313" key="4">
    <source>
        <dbReference type="Proteomes" id="UP000002805"/>
    </source>
</evidence>
<dbReference type="AlphaFoldDB" id="B5HAS8"/>
<feature type="region of interest" description="Disordered" evidence="1">
    <location>
        <begin position="44"/>
        <end position="71"/>
    </location>
</feature>
<evidence type="ECO:0000256" key="1">
    <source>
        <dbReference type="SAM" id="MobiDB-lite"/>
    </source>
</evidence>
<dbReference type="PROSITE" id="PS50056">
    <property type="entry name" value="TYR_PHOSPHATASE_2"/>
    <property type="match status" value="1"/>
</dbReference>
<dbReference type="InterPro" id="IPR029021">
    <property type="entry name" value="Prot-tyrosine_phosphatase-like"/>
</dbReference>
<evidence type="ECO:0000313" key="3">
    <source>
        <dbReference type="EMBL" id="EDY63939.1"/>
    </source>
</evidence>
<evidence type="ECO:0000259" key="2">
    <source>
        <dbReference type="PROSITE" id="PS50056"/>
    </source>
</evidence>
<feature type="compositionally biased region" description="Polar residues" evidence="1">
    <location>
        <begin position="61"/>
        <end position="70"/>
    </location>
</feature>